<reference evidence="1 2" key="1">
    <citation type="submission" date="2020-08" db="EMBL/GenBank/DDBJ databases">
        <title>Novel species isolated from subtropical streams in China.</title>
        <authorList>
            <person name="Lu H."/>
        </authorList>
    </citation>
    <scope>NUCLEOTIDE SEQUENCE [LARGE SCALE GENOMIC DNA]</scope>
    <source>
        <strain evidence="1 2">LX15W</strain>
    </source>
</reference>
<dbReference type="RefSeq" id="WP_186941766.1">
    <property type="nucleotide sequence ID" value="NZ_JACOGA010000007.1"/>
</dbReference>
<proteinExistence type="predicted"/>
<evidence type="ECO:0000313" key="2">
    <source>
        <dbReference type="Proteomes" id="UP000624279"/>
    </source>
</evidence>
<keyword evidence="2" id="KW-1185">Reference proteome</keyword>
<gene>
    <name evidence="1" type="ORF">H8K55_09035</name>
</gene>
<protein>
    <submittedName>
        <fullName evidence="1">Uncharacterized protein</fullName>
    </submittedName>
</protein>
<evidence type="ECO:0000313" key="1">
    <source>
        <dbReference type="EMBL" id="MBC3873732.1"/>
    </source>
</evidence>
<accession>A0ABR6YAR7</accession>
<dbReference type="EMBL" id="JACOGA010000007">
    <property type="protein sequence ID" value="MBC3873732.1"/>
    <property type="molecule type" value="Genomic_DNA"/>
</dbReference>
<organism evidence="1 2">
    <name type="scientific">Undibacterium flavidum</name>
    <dbReference type="NCBI Taxonomy" id="2762297"/>
    <lineage>
        <taxon>Bacteria</taxon>
        <taxon>Pseudomonadati</taxon>
        <taxon>Pseudomonadota</taxon>
        <taxon>Betaproteobacteria</taxon>
        <taxon>Burkholderiales</taxon>
        <taxon>Oxalobacteraceae</taxon>
        <taxon>Undibacterium</taxon>
    </lineage>
</organism>
<name>A0ABR6YAR7_9BURK</name>
<comment type="caution">
    <text evidence="1">The sequence shown here is derived from an EMBL/GenBank/DDBJ whole genome shotgun (WGS) entry which is preliminary data.</text>
</comment>
<dbReference type="Proteomes" id="UP000624279">
    <property type="component" value="Unassembled WGS sequence"/>
</dbReference>
<sequence length="283" mass="32402">MRNPFTIFTDTLHIGLSQSDIALVHSSGLLKKQNHVVKEHTFKQDTVENCLSDLSLFLVENQCQRLKTNIFLSNSWVRFFMVTPPSNASRFQDCQAAAEVRFSTLFGEAISTWEISADWQVKHPFLACAIPRALLTGLKRVADERHLSLLKIEPQLITYINCLRGKMSGNPWLGIFNDGNLDLVMFSGNRISRLHKCTYSDKETQDKNWLHDTIQREAFRHNSEIPTIFFYAGQPPKLWLDTESNAASNISYDSLDKLDKRFAQLTITTQSEAMRLANSWSKK</sequence>